<dbReference type="SUPFAM" id="SSF50692">
    <property type="entry name" value="ADC-like"/>
    <property type="match status" value="1"/>
</dbReference>
<keyword evidence="4" id="KW-0411">Iron-sulfur</keyword>
<evidence type="ECO:0000256" key="2">
    <source>
        <dbReference type="ARBA" id="ARBA00022723"/>
    </source>
</evidence>
<dbReference type="InterPro" id="IPR009010">
    <property type="entry name" value="Asp_de-COase-like_dom_sf"/>
</dbReference>
<dbReference type="GO" id="GO:0016491">
    <property type="term" value="F:oxidoreductase activity"/>
    <property type="evidence" value="ECO:0007669"/>
    <property type="project" value="UniProtKB-KW"/>
</dbReference>
<dbReference type="PROSITE" id="PS51669">
    <property type="entry name" value="4FE4S_MOW_BIS_MGD"/>
    <property type="match status" value="1"/>
</dbReference>
<dbReference type="EMBL" id="JAUSYA010000001">
    <property type="protein sequence ID" value="MDQ0683718.1"/>
    <property type="molecule type" value="Genomic_DNA"/>
</dbReference>
<dbReference type="EC" id="1.7.99.-" evidence="6"/>
<comment type="caution">
    <text evidence="6">The sequence shown here is derived from an EMBL/GenBank/DDBJ whole genome shotgun (WGS) entry which is preliminary data.</text>
</comment>
<keyword evidence="3" id="KW-0408">Iron</keyword>
<reference evidence="6 7" key="1">
    <citation type="submission" date="2023-07" db="EMBL/GenBank/DDBJ databases">
        <title>Comparative genomics of wheat-associated soil bacteria to identify genetic determinants of phenazine resistance.</title>
        <authorList>
            <person name="Mouncey N."/>
        </authorList>
    </citation>
    <scope>NUCLEOTIDE SEQUENCE [LARGE SCALE GENOMIC DNA]</scope>
    <source>
        <strain evidence="6 7">W4I19-2</strain>
    </source>
</reference>
<dbReference type="InterPro" id="IPR050123">
    <property type="entry name" value="Prok_molybdopt-oxidoreductase"/>
</dbReference>
<dbReference type="PANTHER" id="PTHR43105:SF10">
    <property type="entry name" value="NADH-QUINONE OXIDOREDUCTASE SUBUNIT G"/>
    <property type="match status" value="1"/>
</dbReference>
<evidence type="ECO:0000256" key="4">
    <source>
        <dbReference type="ARBA" id="ARBA00023014"/>
    </source>
</evidence>
<dbReference type="Gene3D" id="2.20.25.90">
    <property type="entry name" value="ADC-like domains"/>
    <property type="match status" value="1"/>
</dbReference>
<feature type="domain" description="4Fe-4S Mo/W bis-MGD-type" evidence="5">
    <location>
        <begin position="3"/>
        <end position="59"/>
    </location>
</feature>
<dbReference type="Proteomes" id="UP001243364">
    <property type="component" value="Unassembled WGS sequence"/>
</dbReference>
<evidence type="ECO:0000256" key="1">
    <source>
        <dbReference type="ARBA" id="ARBA00022485"/>
    </source>
</evidence>
<evidence type="ECO:0000259" key="5">
    <source>
        <dbReference type="PROSITE" id="PS51669"/>
    </source>
</evidence>
<dbReference type="Pfam" id="PF01568">
    <property type="entry name" value="Molydop_binding"/>
    <property type="match status" value="1"/>
</dbReference>
<dbReference type="SUPFAM" id="SSF53706">
    <property type="entry name" value="Formate dehydrogenase/DMSO reductase, domains 1-3"/>
    <property type="match status" value="1"/>
</dbReference>
<keyword evidence="1" id="KW-0004">4Fe-4S</keyword>
<dbReference type="Gene3D" id="3.40.228.10">
    <property type="entry name" value="Dimethylsulfoxide Reductase, domain 2"/>
    <property type="match status" value="1"/>
</dbReference>
<name>A0ABU0PZ96_STRAH</name>
<dbReference type="InterPro" id="IPR006963">
    <property type="entry name" value="Mopterin_OxRdtase_4Fe-4S_dom"/>
</dbReference>
<dbReference type="Pfam" id="PF04879">
    <property type="entry name" value="Molybdop_Fe4S4"/>
    <property type="match status" value="1"/>
</dbReference>
<sequence length="711" mass="75167">MLTASTPTHCPYCALQCGMALSPLPAGGVEVVERTGFPVNRGALCGKGRTAAAVLAPGVRLTSPLVRSGGSLVPASWDEALDRIAGELGRVRAAHGADALGVFGGGGLTNEKAYALGKFARVVLGTSQIDYNGRFCMSSAAAAGMKAFGLDRGLPFPLEDIPRTGCVILVGSNLAETMPPALRFFSELRENGGTLIVIDPRRTKTAEQADLHLAPRPGTDLALALGLLHLIVAEGRVDEEYVRERTVGWEDARAAAMAHWPEYVERITGVSVPQLRETVRLFCEPEAAMVLTARGPEQQSKGTDTVGAWINLCLATGRAGRPLSGYGCLTGQGNGQGGREHGQKADQLPGYRKLDDPAARRHVAEVWGVDPDSLPGPGRSAYELLDALGSDVRSLLLMGSNPVVSAPRAAHIEERLKSLDFLAVCDVVLSETAALADVVLPVAQWAEETGTTTSLEGRVLLRRQAVTAPDGVRSDLAVLHELAARLGVEKGFPVEPEEVFEELRRASAGGIADYSGISYERLAEEDGVFWPCPADQDGRPAPGTPRLFLDRFATEDGRARFAPVSHRPSAEEPDDDYPVLLTTGRVVAQYQSGAQTRRVAELNAAAPGPFVELHPRLAARLGAAEGDPLAVVSRRGRAVAPARITTGIRPDTVFMPFHWPGAGRANTLTNPALDPTSRMPEFKVCAVRVELAGPSVSGPSANGPSVSGPPV</sequence>
<dbReference type="InterPro" id="IPR006657">
    <property type="entry name" value="MoPterin_dinucl-bd_dom"/>
</dbReference>
<accession>A0ABU0PZ96</accession>
<evidence type="ECO:0000313" key="6">
    <source>
        <dbReference type="EMBL" id="MDQ0683718.1"/>
    </source>
</evidence>
<dbReference type="PANTHER" id="PTHR43105">
    <property type="entry name" value="RESPIRATORY NITRATE REDUCTASE"/>
    <property type="match status" value="1"/>
</dbReference>
<evidence type="ECO:0000313" key="7">
    <source>
        <dbReference type="Proteomes" id="UP001243364"/>
    </source>
</evidence>
<dbReference type="CDD" id="cd00508">
    <property type="entry name" value="MopB_CT_Fdh-Nap-like"/>
    <property type="match status" value="1"/>
</dbReference>
<dbReference type="Pfam" id="PF00384">
    <property type="entry name" value="Molybdopterin"/>
    <property type="match status" value="1"/>
</dbReference>
<keyword evidence="6" id="KW-0560">Oxidoreductase</keyword>
<keyword evidence="2" id="KW-0479">Metal-binding</keyword>
<organism evidence="6 7">
    <name type="scientific">Streptomyces achromogenes</name>
    <dbReference type="NCBI Taxonomy" id="67255"/>
    <lineage>
        <taxon>Bacteria</taxon>
        <taxon>Bacillati</taxon>
        <taxon>Actinomycetota</taxon>
        <taxon>Actinomycetes</taxon>
        <taxon>Kitasatosporales</taxon>
        <taxon>Streptomycetaceae</taxon>
        <taxon>Streptomyces</taxon>
    </lineage>
</organism>
<evidence type="ECO:0000256" key="3">
    <source>
        <dbReference type="ARBA" id="ARBA00023004"/>
    </source>
</evidence>
<dbReference type="Gene3D" id="3.40.50.740">
    <property type="match status" value="1"/>
</dbReference>
<gene>
    <name evidence="6" type="ORF">QFZ56_002681</name>
</gene>
<proteinExistence type="predicted"/>
<keyword evidence="7" id="KW-1185">Reference proteome</keyword>
<dbReference type="InterPro" id="IPR006656">
    <property type="entry name" value="Mopterin_OxRdtase"/>
</dbReference>
<dbReference type="Gene3D" id="2.40.40.20">
    <property type="match status" value="1"/>
</dbReference>
<protein>
    <submittedName>
        <fullName evidence="6">Assimilatory nitrate reductase catalytic subunit</fullName>
        <ecNumber evidence="6">1.7.99.-</ecNumber>
    </submittedName>
</protein>
<dbReference type="SMART" id="SM00926">
    <property type="entry name" value="Molybdop_Fe4S4"/>
    <property type="match status" value="1"/>
</dbReference>
<dbReference type="RefSeq" id="WP_307042746.1">
    <property type="nucleotide sequence ID" value="NZ_JAUSYA010000001.1"/>
</dbReference>